<dbReference type="Proteomes" id="UP000288168">
    <property type="component" value="Unassembled WGS sequence"/>
</dbReference>
<organism evidence="2 3">
    <name type="scientific">Fusarium duplospermum</name>
    <dbReference type="NCBI Taxonomy" id="1325734"/>
    <lineage>
        <taxon>Eukaryota</taxon>
        <taxon>Fungi</taxon>
        <taxon>Dikarya</taxon>
        <taxon>Ascomycota</taxon>
        <taxon>Pezizomycotina</taxon>
        <taxon>Sordariomycetes</taxon>
        <taxon>Hypocreomycetidae</taxon>
        <taxon>Hypocreales</taxon>
        <taxon>Nectriaceae</taxon>
        <taxon>Fusarium</taxon>
        <taxon>Fusarium solani species complex</taxon>
    </lineage>
</organism>
<proteinExistence type="predicted"/>
<evidence type="ECO:0000313" key="3">
    <source>
        <dbReference type="Proteomes" id="UP000288168"/>
    </source>
</evidence>
<feature type="compositionally biased region" description="Polar residues" evidence="1">
    <location>
        <begin position="176"/>
        <end position="185"/>
    </location>
</feature>
<dbReference type="AlphaFoldDB" id="A0A428Q2Q2"/>
<sequence length="185" mass="20359">MSLPDNTGNTTASELQVLPEDLSPARKQAQRDLMAITRRLPVDPLGVHCIGRDGVMRSVTANRQVLGAVPLEPRLIKASLDILDYDEELEAEFRGVDGTKAPQEHWFEPPPGILPPPLSKEQLEEARKFTEESGMSFDIVPGIEAGVEVTGDERVCPIVVRSDHDILPREEKAKDNPSSMEQQSG</sequence>
<dbReference type="EMBL" id="NKCI01000065">
    <property type="protein sequence ID" value="RSL59556.1"/>
    <property type="molecule type" value="Genomic_DNA"/>
</dbReference>
<reference evidence="2 3" key="1">
    <citation type="submission" date="2017-06" db="EMBL/GenBank/DDBJ databases">
        <title>Comparative genomic analysis of Ambrosia Fusariam Clade fungi.</title>
        <authorList>
            <person name="Stajich J.E."/>
            <person name="Carrillo J."/>
            <person name="Kijimoto T."/>
            <person name="Eskalen A."/>
            <person name="O'Donnell K."/>
            <person name="Kasson M."/>
        </authorList>
    </citation>
    <scope>NUCLEOTIDE SEQUENCE [LARGE SCALE GENOMIC DNA]</scope>
    <source>
        <strain evidence="2 3">NRRL62584</strain>
    </source>
</reference>
<accession>A0A428Q2Q2</accession>
<feature type="compositionally biased region" description="Basic and acidic residues" evidence="1">
    <location>
        <begin position="161"/>
        <end position="175"/>
    </location>
</feature>
<protein>
    <submittedName>
        <fullName evidence="2">Uncharacterized protein</fullName>
    </submittedName>
</protein>
<evidence type="ECO:0000256" key="1">
    <source>
        <dbReference type="SAM" id="MobiDB-lite"/>
    </source>
</evidence>
<comment type="caution">
    <text evidence="2">The sequence shown here is derived from an EMBL/GenBank/DDBJ whole genome shotgun (WGS) entry which is preliminary data.</text>
</comment>
<evidence type="ECO:0000313" key="2">
    <source>
        <dbReference type="EMBL" id="RSL59556.1"/>
    </source>
</evidence>
<dbReference type="OrthoDB" id="3660917at2759"/>
<feature type="region of interest" description="Disordered" evidence="1">
    <location>
        <begin position="161"/>
        <end position="185"/>
    </location>
</feature>
<name>A0A428Q2Q2_9HYPO</name>
<gene>
    <name evidence="2" type="ORF">CEP54_007226</name>
</gene>
<dbReference type="STRING" id="1325734.A0A428Q2Q2"/>
<keyword evidence="3" id="KW-1185">Reference proteome</keyword>